<name>A0A0F3GLY3_9BACT</name>
<keyword evidence="1" id="KW-0378">Hydrolase</keyword>
<comment type="caution">
    <text evidence="1">The sequence shown here is derived from an EMBL/GenBank/DDBJ whole genome shotgun (WGS) entry which is preliminary data.</text>
</comment>
<gene>
    <name evidence="1" type="ORF">MBAV_006100</name>
</gene>
<accession>A0A0F3GLY3</accession>
<dbReference type="AlphaFoldDB" id="A0A0F3GLY3"/>
<evidence type="ECO:0000313" key="1">
    <source>
        <dbReference type="EMBL" id="KJU81708.1"/>
    </source>
</evidence>
<dbReference type="Proteomes" id="UP000033423">
    <property type="component" value="Unassembled WGS sequence"/>
</dbReference>
<sequence>MEFCRGCDVLFHDSEYVEGEYNEKITWGHSVYKDSLRLALEAGVKQFGLFHHNQNRTDDAQDEIVADCHRIIREKNSPLQCLAISQGLEFTL</sequence>
<reference evidence="1 2" key="1">
    <citation type="submission" date="2015-02" db="EMBL/GenBank/DDBJ databases">
        <title>Single-cell genomics of uncultivated deep-branching MTB reveals a conserved set of magnetosome genes.</title>
        <authorList>
            <person name="Kolinko S."/>
            <person name="Richter M."/>
            <person name="Glockner F.O."/>
            <person name="Brachmann A."/>
            <person name="Schuler D."/>
        </authorList>
    </citation>
    <scope>NUCLEOTIDE SEQUENCE [LARGE SCALE GENOMIC DNA]</scope>
    <source>
        <strain evidence="1">TM-1</strain>
    </source>
</reference>
<dbReference type="InterPro" id="IPR036866">
    <property type="entry name" value="RibonucZ/Hydroxyglut_hydro"/>
</dbReference>
<proteinExistence type="predicted"/>
<evidence type="ECO:0000313" key="2">
    <source>
        <dbReference type="Proteomes" id="UP000033423"/>
    </source>
</evidence>
<dbReference type="GO" id="GO:0016787">
    <property type="term" value="F:hydrolase activity"/>
    <property type="evidence" value="ECO:0007669"/>
    <property type="project" value="UniProtKB-KW"/>
</dbReference>
<organism evidence="1 2">
    <name type="scientific">Candidatus Magnetobacterium bavaricum</name>
    <dbReference type="NCBI Taxonomy" id="29290"/>
    <lineage>
        <taxon>Bacteria</taxon>
        <taxon>Pseudomonadati</taxon>
        <taxon>Nitrospirota</taxon>
        <taxon>Thermodesulfovibrionia</taxon>
        <taxon>Thermodesulfovibrionales</taxon>
        <taxon>Candidatus Magnetobacteriaceae</taxon>
        <taxon>Candidatus Magnetobacterium</taxon>
    </lineage>
</organism>
<dbReference type="EMBL" id="LACI01002593">
    <property type="protein sequence ID" value="KJU81708.1"/>
    <property type="molecule type" value="Genomic_DNA"/>
</dbReference>
<dbReference type="SUPFAM" id="SSF56281">
    <property type="entry name" value="Metallo-hydrolase/oxidoreductase"/>
    <property type="match status" value="1"/>
</dbReference>
<dbReference type="Gene3D" id="3.60.15.10">
    <property type="entry name" value="Ribonuclease Z/Hydroxyacylglutathione hydrolase-like"/>
    <property type="match status" value="1"/>
</dbReference>
<keyword evidence="2" id="KW-1185">Reference proteome</keyword>
<protein>
    <submittedName>
        <fullName evidence="1">Metal-dependent hydrolase</fullName>
    </submittedName>
</protein>